<protein>
    <recommendedName>
        <fullName evidence="4">Arabinogalactan endo-beta-1,4-galactanase</fullName>
        <ecNumber evidence="4">3.2.1.89</ecNumber>
    </recommendedName>
</protein>
<dbReference type="EMBL" id="UPPP01000134">
    <property type="protein sequence ID" value="VBB09860.1"/>
    <property type="molecule type" value="Genomic_DNA"/>
</dbReference>
<dbReference type="Gene3D" id="3.20.20.80">
    <property type="entry name" value="Glycosidases"/>
    <property type="match status" value="1"/>
</dbReference>
<reference evidence="6 7" key="1">
    <citation type="submission" date="2018-06" db="EMBL/GenBank/DDBJ databases">
        <authorList>
            <person name="Strepis N."/>
        </authorList>
    </citation>
    <scope>NUCLEOTIDE SEQUENCE [LARGE SCALE GENOMIC DNA]</scope>
    <source>
        <strain evidence="6">LUCI</strain>
    </source>
</reference>
<feature type="domain" description="Bacterial Ig-like" evidence="5">
    <location>
        <begin position="399"/>
        <end position="454"/>
    </location>
</feature>
<keyword evidence="2 4" id="KW-0378">Hydrolase</keyword>
<dbReference type="PANTHER" id="PTHR34983">
    <property type="entry name" value="ARABINOGALACTAN ENDO-BETA-1,4-GALACTANASE A"/>
    <property type="match status" value="1"/>
</dbReference>
<dbReference type="GO" id="GO:0045490">
    <property type="term" value="P:pectin catabolic process"/>
    <property type="evidence" value="ECO:0007669"/>
    <property type="project" value="TreeGrafter"/>
</dbReference>
<dbReference type="AlphaFoldDB" id="A0A498RGC4"/>
<evidence type="ECO:0000256" key="1">
    <source>
        <dbReference type="ARBA" id="ARBA00010687"/>
    </source>
</evidence>
<gene>
    <name evidence="6" type="ORF">LUCI_5158</name>
</gene>
<dbReference type="InterPro" id="IPR011683">
    <property type="entry name" value="Glyco_hydro_53"/>
</dbReference>
<organism evidence="6 7">
    <name type="scientific">Lucifera butyrica</name>
    <dbReference type="NCBI Taxonomy" id="1351585"/>
    <lineage>
        <taxon>Bacteria</taxon>
        <taxon>Bacillati</taxon>
        <taxon>Bacillota</taxon>
        <taxon>Negativicutes</taxon>
        <taxon>Veillonellales</taxon>
        <taxon>Veillonellaceae</taxon>
        <taxon>Lucifera</taxon>
    </lineage>
</organism>
<dbReference type="GO" id="GO:0015926">
    <property type="term" value="F:glucosidase activity"/>
    <property type="evidence" value="ECO:0007669"/>
    <property type="project" value="InterPro"/>
</dbReference>
<keyword evidence="7" id="KW-1185">Reference proteome</keyword>
<keyword evidence="4" id="KW-0732">Signal</keyword>
<comment type="catalytic activity">
    <reaction evidence="4">
        <text>The enzyme specifically hydrolyzes (1-&gt;4)-beta-D-galactosidic linkages in type I arabinogalactans.</text>
        <dbReference type="EC" id="3.2.1.89"/>
    </reaction>
</comment>
<accession>A0A498RGC4</accession>
<dbReference type="EC" id="3.2.1.89" evidence="4"/>
<dbReference type="GO" id="GO:0031218">
    <property type="term" value="F:arabinogalactan endo-1,4-beta-galactosidase activity"/>
    <property type="evidence" value="ECO:0007669"/>
    <property type="project" value="UniProtKB-EC"/>
</dbReference>
<name>A0A498RGC4_9FIRM</name>
<dbReference type="Proteomes" id="UP000277811">
    <property type="component" value="Unassembled WGS sequence"/>
</dbReference>
<dbReference type="Gene3D" id="2.60.120.260">
    <property type="entry name" value="Galactose-binding domain-like"/>
    <property type="match status" value="1"/>
</dbReference>
<dbReference type="Pfam" id="PF07532">
    <property type="entry name" value="Big_4"/>
    <property type="match status" value="1"/>
</dbReference>
<sequence>MAFILTVGFTAFLPASANAAGQSIRVNPVSGISPDFIKGADVSMLKQIEISGGKFYDQGLEKDCLQILKDHGVNWVRLRIWNNPNGAGGGNNDEARTLELAARAKTLGLKVLLDFHYSDFWADPSKQNKPAAWARDSGARLQQDVYAFTGKVIQDMKKQGTMPDMVQIGNEISNGMLWPDGQLFGAGAGGYAGLAGLLEQGIKAVRDNDPAKTVKIMIHLANGGDNALYRSFFDELIHHQQVTDFDVIGLSYYPYWHGTLAQLKANMNDISARYNKDVVVAETAYGFTLKDADKEKNLFGPNEEFVGGYRGSVQGQATAVRDVMAAVAQVPNGRGLGIFYWEPDWIPVEGAGWKTGEGDGWDNQAMFDFKGNVLPSLDVFRRVSESGVPEQSVIKSLYPVNLKVKVGQAPELPKFVNAVYSDDSIKPVAVKWDDTNVAGFDAPGEYTLHGSVEGANGDAVAAINVVDQVNLVKNPGFETGGLAEWTVQGDAGAVNTVQSSGDVHSGKSALHYWADKAFHFTASQTVTGLKNGKYVLTAWAQGGGGEKSLQLFASDYGGEKLTARITDDGWNHWHQYVIKDISVTNGQCTVGFDNDANAGNWGTLDDVELYAE</sequence>
<dbReference type="SUPFAM" id="SSF51445">
    <property type="entry name" value="(Trans)glycosidases"/>
    <property type="match status" value="1"/>
</dbReference>
<dbReference type="RefSeq" id="WP_207858495.1">
    <property type="nucleotide sequence ID" value="NZ_UPPP01000134.1"/>
</dbReference>
<comment type="similarity">
    <text evidence="1 4">Belongs to the glycosyl hydrolase 53 family.</text>
</comment>
<evidence type="ECO:0000313" key="7">
    <source>
        <dbReference type="Proteomes" id="UP000277811"/>
    </source>
</evidence>
<evidence type="ECO:0000313" key="6">
    <source>
        <dbReference type="EMBL" id="VBB09860.1"/>
    </source>
</evidence>
<dbReference type="InterPro" id="IPR017853">
    <property type="entry name" value="GH"/>
</dbReference>
<keyword evidence="3 4" id="KW-0326">Glycosidase</keyword>
<dbReference type="Pfam" id="PF07745">
    <property type="entry name" value="Glyco_hydro_53"/>
    <property type="match status" value="1"/>
</dbReference>
<evidence type="ECO:0000256" key="4">
    <source>
        <dbReference type="RuleBase" id="RU361192"/>
    </source>
</evidence>
<proteinExistence type="inferred from homology"/>
<evidence type="ECO:0000259" key="5">
    <source>
        <dbReference type="Pfam" id="PF07532"/>
    </source>
</evidence>
<evidence type="ECO:0000256" key="2">
    <source>
        <dbReference type="ARBA" id="ARBA00022801"/>
    </source>
</evidence>
<evidence type="ECO:0000256" key="3">
    <source>
        <dbReference type="ARBA" id="ARBA00023295"/>
    </source>
</evidence>
<feature type="signal peptide" evidence="4">
    <location>
        <begin position="1"/>
        <end position="19"/>
    </location>
</feature>
<feature type="chain" id="PRO_5019619670" description="Arabinogalactan endo-beta-1,4-galactanase" evidence="4">
    <location>
        <begin position="20"/>
        <end position="612"/>
    </location>
</feature>
<dbReference type="PANTHER" id="PTHR34983:SF2">
    <property type="entry name" value="ENDO-BETA-1,4-GALACTANASE"/>
    <property type="match status" value="1"/>
</dbReference>
<dbReference type="InterPro" id="IPR011081">
    <property type="entry name" value="Big_4"/>
</dbReference>